<dbReference type="AlphaFoldDB" id="A0AAD7UIH9"/>
<dbReference type="GO" id="GO:0006886">
    <property type="term" value="P:intracellular protein transport"/>
    <property type="evidence" value="ECO:0007669"/>
    <property type="project" value="InterPro"/>
</dbReference>
<dbReference type="GO" id="GO:0006891">
    <property type="term" value="P:intra-Golgi vesicle-mediated transport"/>
    <property type="evidence" value="ECO:0007669"/>
    <property type="project" value="TreeGrafter"/>
</dbReference>
<dbReference type="Gene3D" id="1.25.10.10">
    <property type="entry name" value="Leucine-rich Repeat Variant"/>
    <property type="match status" value="1"/>
</dbReference>
<dbReference type="GO" id="GO:0000139">
    <property type="term" value="C:Golgi membrane"/>
    <property type="evidence" value="ECO:0007669"/>
    <property type="project" value="TreeGrafter"/>
</dbReference>
<proteinExistence type="predicted"/>
<gene>
    <name evidence="2" type="ORF">CTAYLR_008570</name>
</gene>
<dbReference type="GO" id="GO:0006888">
    <property type="term" value="P:endoplasmic reticulum to Golgi vesicle-mediated transport"/>
    <property type="evidence" value="ECO:0007669"/>
    <property type="project" value="TreeGrafter"/>
</dbReference>
<dbReference type="Proteomes" id="UP001230188">
    <property type="component" value="Unassembled WGS sequence"/>
</dbReference>
<sequence>MSVENGVEDGNASLTISSMVKEIQGLKDKFKREDVDSPSPFADLEKATVLQECRVFSDSKVVTESPRKCSQLITKLLHIVTQGDTMSSSEVTDVFFGVTKLFQSHDASLRRMVYFFIKEVAETCNPDDIIIVTSSLTKDMNSNEDLFRANSIRVLAKMIDSTMLGAIERYVKQAIVDKNAMVSSSALVAGVSLHQVL</sequence>
<dbReference type="PANTHER" id="PTHR10261:SF0">
    <property type="entry name" value="COATOMER SUBUNIT GAMMA-2"/>
    <property type="match status" value="1"/>
</dbReference>
<evidence type="ECO:0000313" key="3">
    <source>
        <dbReference type="Proteomes" id="UP001230188"/>
    </source>
</evidence>
<organism evidence="2 3">
    <name type="scientific">Chrysophaeum taylorii</name>
    <dbReference type="NCBI Taxonomy" id="2483200"/>
    <lineage>
        <taxon>Eukaryota</taxon>
        <taxon>Sar</taxon>
        <taxon>Stramenopiles</taxon>
        <taxon>Ochrophyta</taxon>
        <taxon>Pelagophyceae</taxon>
        <taxon>Pelagomonadales</taxon>
        <taxon>Pelagomonadaceae</taxon>
        <taxon>Chrysophaeum</taxon>
    </lineage>
</organism>
<dbReference type="SUPFAM" id="SSF48371">
    <property type="entry name" value="ARM repeat"/>
    <property type="match status" value="1"/>
</dbReference>
<comment type="caution">
    <text evidence="2">The sequence shown here is derived from an EMBL/GenBank/DDBJ whole genome shotgun (WGS) entry which is preliminary data.</text>
</comment>
<reference evidence="2" key="1">
    <citation type="submission" date="2023-01" db="EMBL/GenBank/DDBJ databases">
        <title>Metagenome sequencing of chrysophaentin producing Chrysophaeum taylorii.</title>
        <authorList>
            <person name="Davison J."/>
            <person name="Bewley C."/>
        </authorList>
    </citation>
    <scope>NUCLEOTIDE SEQUENCE</scope>
    <source>
        <strain evidence="2">NIES-1699</strain>
    </source>
</reference>
<name>A0AAD7UIH9_9STRA</name>
<evidence type="ECO:0000259" key="1">
    <source>
        <dbReference type="Pfam" id="PF01602"/>
    </source>
</evidence>
<dbReference type="GO" id="GO:0009306">
    <property type="term" value="P:protein secretion"/>
    <property type="evidence" value="ECO:0007669"/>
    <property type="project" value="TreeGrafter"/>
</dbReference>
<dbReference type="InterPro" id="IPR011989">
    <property type="entry name" value="ARM-like"/>
</dbReference>
<dbReference type="Pfam" id="PF01602">
    <property type="entry name" value="Adaptin_N"/>
    <property type="match status" value="1"/>
</dbReference>
<protein>
    <recommendedName>
        <fullName evidence="1">Clathrin/coatomer adaptor adaptin-like N-terminal domain-containing protein</fullName>
    </recommendedName>
</protein>
<dbReference type="PANTHER" id="PTHR10261">
    <property type="entry name" value="COATOMER SUBUNIT GAMMA"/>
    <property type="match status" value="1"/>
</dbReference>
<feature type="domain" description="Clathrin/coatomer adaptor adaptin-like N-terminal" evidence="1">
    <location>
        <begin position="46"/>
        <end position="195"/>
    </location>
</feature>
<dbReference type="EMBL" id="JAQMWT010000237">
    <property type="protein sequence ID" value="KAJ8607033.1"/>
    <property type="molecule type" value="Genomic_DNA"/>
</dbReference>
<evidence type="ECO:0000313" key="2">
    <source>
        <dbReference type="EMBL" id="KAJ8607033.1"/>
    </source>
</evidence>
<dbReference type="InterPro" id="IPR016024">
    <property type="entry name" value="ARM-type_fold"/>
</dbReference>
<dbReference type="GO" id="GO:0005783">
    <property type="term" value="C:endoplasmic reticulum"/>
    <property type="evidence" value="ECO:0007669"/>
    <property type="project" value="TreeGrafter"/>
</dbReference>
<keyword evidence="3" id="KW-1185">Reference proteome</keyword>
<dbReference type="GO" id="GO:0030126">
    <property type="term" value="C:COPI vesicle coat"/>
    <property type="evidence" value="ECO:0007669"/>
    <property type="project" value="TreeGrafter"/>
</dbReference>
<accession>A0AAD7UIH9</accession>
<dbReference type="InterPro" id="IPR002553">
    <property type="entry name" value="Clathrin/coatomer_adapt-like_N"/>
</dbReference>
<dbReference type="InterPro" id="IPR017106">
    <property type="entry name" value="Coatomer_gsu"/>
</dbReference>
<dbReference type="GO" id="GO:0005793">
    <property type="term" value="C:endoplasmic reticulum-Golgi intermediate compartment"/>
    <property type="evidence" value="ECO:0007669"/>
    <property type="project" value="TreeGrafter"/>
</dbReference>